<comment type="caution">
    <text evidence="7">The sequence shown here is derived from an EMBL/GenBank/DDBJ whole genome shotgun (WGS) entry which is preliminary data.</text>
</comment>
<dbReference type="GO" id="GO:0005737">
    <property type="term" value="C:cytoplasm"/>
    <property type="evidence" value="ECO:0007669"/>
    <property type="project" value="InterPro"/>
</dbReference>
<proteinExistence type="predicted"/>
<dbReference type="EC" id="3.6.1.1" evidence="2"/>
<evidence type="ECO:0000256" key="2">
    <source>
        <dbReference type="ARBA" id="ARBA00012146"/>
    </source>
</evidence>
<name>A0A4U5TRB9_9FLAO</name>
<feature type="signal peptide" evidence="6">
    <location>
        <begin position="1"/>
        <end position="26"/>
    </location>
</feature>
<sequence>MLNNKLLPLVGILLLASCSSKSINYAQLNSYDINDNLQAVVEIPVGTNNKIEYNPTNNRFEQDTLNGGPRVIQFLSYPVNYGFVPSTSMRTQGNGDGDPLDILILGKTLKTGQIIAVKPIGMLRMKDNGALDNKILSVPTESKYQTLDIKSFKDLSQNHSKI</sequence>
<comment type="cofactor">
    <cofactor evidence="1">
        <name>Mg(2+)</name>
        <dbReference type="ChEBI" id="CHEBI:18420"/>
    </cofactor>
</comment>
<dbReference type="GO" id="GO:0004427">
    <property type="term" value="F:inorganic diphosphate phosphatase activity"/>
    <property type="evidence" value="ECO:0007669"/>
    <property type="project" value="UniProtKB-EC"/>
</dbReference>
<protein>
    <recommendedName>
        <fullName evidence="2">inorganic diphosphatase</fullName>
        <ecNumber evidence="2">3.6.1.1</ecNumber>
    </recommendedName>
</protein>
<dbReference type="Proteomes" id="UP000306552">
    <property type="component" value="Unassembled WGS sequence"/>
</dbReference>
<dbReference type="OrthoDB" id="5187599at2"/>
<evidence type="ECO:0000256" key="3">
    <source>
        <dbReference type="ARBA" id="ARBA00022723"/>
    </source>
</evidence>
<keyword evidence="6" id="KW-0732">Signal</keyword>
<dbReference type="AlphaFoldDB" id="A0A4U5TRB9"/>
<dbReference type="InterPro" id="IPR036649">
    <property type="entry name" value="Pyrophosphatase_sf"/>
</dbReference>
<accession>A0A4U5TRB9</accession>
<organism evidence="7 8">
    <name type="scientific">Mesohalobacter halotolerans</name>
    <dbReference type="NCBI Taxonomy" id="1883405"/>
    <lineage>
        <taxon>Bacteria</taxon>
        <taxon>Pseudomonadati</taxon>
        <taxon>Bacteroidota</taxon>
        <taxon>Flavobacteriia</taxon>
        <taxon>Flavobacteriales</taxon>
        <taxon>Flavobacteriaceae</taxon>
        <taxon>Mesohalobacter</taxon>
    </lineage>
</organism>
<evidence type="ECO:0000313" key="8">
    <source>
        <dbReference type="Proteomes" id="UP000306552"/>
    </source>
</evidence>
<keyword evidence="4" id="KW-0378">Hydrolase</keyword>
<dbReference type="Gene3D" id="3.90.80.10">
    <property type="entry name" value="Inorganic pyrophosphatase"/>
    <property type="match status" value="1"/>
</dbReference>
<dbReference type="PANTHER" id="PTHR10286">
    <property type="entry name" value="INORGANIC PYROPHOSPHATASE"/>
    <property type="match status" value="1"/>
</dbReference>
<gene>
    <name evidence="7" type="ORF">FCN74_07105</name>
</gene>
<reference evidence="7 8" key="1">
    <citation type="submission" date="2019-04" db="EMBL/GenBank/DDBJ databases">
        <title>Psychroflexus halotolerans sp. nov., isolated from a marine solar saltern.</title>
        <authorList>
            <person name="Feng X."/>
        </authorList>
    </citation>
    <scope>NUCLEOTIDE SEQUENCE [LARGE SCALE GENOMIC DNA]</scope>
    <source>
        <strain evidence="7 8">WDS2C27</strain>
    </source>
</reference>
<evidence type="ECO:0000256" key="5">
    <source>
        <dbReference type="ARBA" id="ARBA00022842"/>
    </source>
</evidence>
<dbReference type="InterPro" id="IPR008162">
    <property type="entry name" value="Pyrophosphatase"/>
</dbReference>
<dbReference type="PROSITE" id="PS00387">
    <property type="entry name" value="PPASE"/>
    <property type="match status" value="1"/>
</dbReference>
<evidence type="ECO:0000256" key="1">
    <source>
        <dbReference type="ARBA" id="ARBA00001946"/>
    </source>
</evidence>
<dbReference type="SUPFAM" id="SSF50324">
    <property type="entry name" value="Inorganic pyrophosphatase"/>
    <property type="match status" value="1"/>
</dbReference>
<dbReference type="EMBL" id="SWMU01000002">
    <property type="protein sequence ID" value="TKS56787.1"/>
    <property type="molecule type" value="Genomic_DNA"/>
</dbReference>
<evidence type="ECO:0000313" key="7">
    <source>
        <dbReference type="EMBL" id="TKS56787.1"/>
    </source>
</evidence>
<keyword evidence="5" id="KW-0460">Magnesium</keyword>
<keyword evidence="8" id="KW-1185">Reference proteome</keyword>
<evidence type="ECO:0000256" key="4">
    <source>
        <dbReference type="ARBA" id="ARBA00022801"/>
    </source>
</evidence>
<feature type="chain" id="PRO_5020997750" description="inorganic diphosphatase" evidence="6">
    <location>
        <begin position="27"/>
        <end position="162"/>
    </location>
</feature>
<dbReference type="RefSeq" id="WP_138931889.1">
    <property type="nucleotide sequence ID" value="NZ_SWMU01000002.1"/>
</dbReference>
<keyword evidence="3" id="KW-0479">Metal-binding</keyword>
<dbReference type="PROSITE" id="PS51257">
    <property type="entry name" value="PROKAR_LIPOPROTEIN"/>
    <property type="match status" value="1"/>
</dbReference>
<dbReference type="GO" id="GO:0000287">
    <property type="term" value="F:magnesium ion binding"/>
    <property type="evidence" value="ECO:0007669"/>
    <property type="project" value="InterPro"/>
</dbReference>
<evidence type="ECO:0000256" key="6">
    <source>
        <dbReference type="SAM" id="SignalP"/>
    </source>
</evidence>
<dbReference type="Pfam" id="PF00719">
    <property type="entry name" value="Pyrophosphatase"/>
    <property type="match status" value="1"/>
</dbReference>
<dbReference type="GO" id="GO:0006796">
    <property type="term" value="P:phosphate-containing compound metabolic process"/>
    <property type="evidence" value="ECO:0007669"/>
    <property type="project" value="InterPro"/>
</dbReference>